<dbReference type="PANTHER" id="PTHR26312:SF194">
    <property type="entry name" value="OS01G0506200 PROTEIN"/>
    <property type="match status" value="1"/>
</dbReference>
<protein>
    <recommendedName>
        <fullName evidence="1">Tetratricopeptide repeat protein 5 OB fold domain-containing protein</fullName>
    </recommendedName>
</protein>
<evidence type="ECO:0000259" key="1">
    <source>
        <dbReference type="Pfam" id="PF16669"/>
    </source>
</evidence>
<dbReference type="PANTHER" id="PTHR26312">
    <property type="entry name" value="TETRATRICOPEPTIDE REPEAT PROTEIN 5"/>
    <property type="match status" value="1"/>
</dbReference>
<dbReference type="Pfam" id="PF16669">
    <property type="entry name" value="TTC5_OB"/>
    <property type="match status" value="1"/>
</dbReference>
<dbReference type="EMBL" id="AUSU01003340">
    <property type="protein sequence ID" value="EPS67032.1"/>
    <property type="molecule type" value="Genomic_DNA"/>
</dbReference>
<dbReference type="InterPro" id="IPR038645">
    <property type="entry name" value="TTC5_OB_sf"/>
</dbReference>
<organism evidence="2 3">
    <name type="scientific">Genlisea aurea</name>
    <dbReference type="NCBI Taxonomy" id="192259"/>
    <lineage>
        <taxon>Eukaryota</taxon>
        <taxon>Viridiplantae</taxon>
        <taxon>Streptophyta</taxon>
        <taxon>Embryophyta</taxon>
        <taxon>Tracheophyta</taxon>
        <taxon>Spermatophyta</taxon>
        <taxon>Magnoliopsida</taxon>
        <taxon>eudicotyledons</taxon>
        <taxon>Gunneridae</taxon>
        <taxon>Pentapetalae</taxon>
        <taxon>asterids</taxon>
        <taxon>lamiids</taxon>
        <taxon>Lamiales</taxon>
        <taxon>Lentibulariaceae</taxon>
        <taxon>Genlisea</taxon>
    </lineage>
</organism>
<sequence length="326" mass="36871">VKLNPSNSDAWLCLGNCIWKKGDLASAKNCFTLGLSKGPNKQLLCHLSMLERTMARGEFLVDDSIKHAKEAIALDVMDGRSWYSLAISLVTSFFASGAWNRKKLVESLKAYQQAEKDVRMTSNPDLYYNSAIVNRYMENYDRALSGFEAAALKDPSLNASREIDRIVQLLDKIQTLNLYVIASQIKVKPPASLASSLASVTLHHPSYVRKNVDDLSNGLNKTIAIVGKVILYLKHDDTAPFYYRLWDSSQTSYILSVYGIKSEAIKEGDQVTTMDPYFQYVDFSWKEKLYEFRSVRVDFLEQVLVNGKPLPPEYSVRTSIYTQIKS</sequence>
<accession>S8E421</accession>
<dbReference type="Gene3D" id="2.40.50.550">
    <property type="match status" value="1"/>
</dbReference>
<keyword evidence="3" id="KW-1185">Reference proteome</keyword>
<dbReference type="InterPro" id="IPR011990">
    <property type="entry name" value="TPR-like_helical_dom_sf"/>
</dbReference>
<evidence type="ECO:0000313" key="3">
    <source>
        <dbReference type="Proteomes" id="UP000015453"/>
    </source>
</evidence>
<dbReference type="SUPFAM" id="SSF48452">
    <property type="entry name" value="TPR-like"/>
    <property type="match status" value="1"/>
</dbReference>
<name>S8E421_9LAMI</name>
<dbReference type="Proteomes" id="UP000015453">
    <property type="component" value="Unassembled WGS sequence"/>
</dbReference>
<comment type="caution">
    <text evidence="2">The sequence shown here is derived from an EMBL/GenBank/DDBJ whole genome shotgun (WGS) entry which is preliminary data.</text>
</comment>
<feature type="domain" description="Tetratricopeptide repeat protein 5 OB fold" evidence="1">
    <location>
        <begin position="207"/>
        <end position="316"/>
    </location>
</feature>
<dbReference type="OrthoDB" id="423589at2759"/>
<dbReference type="InterPro" id="IPR032076">
    <property type="entry name" value="TTC5_OB"/>
</dbReference>
<gene>
    <name evidence="2" type="ORF">M569_07743</name>
</gene>
<reference evidence="2 3" key="1">
    <citation type="journal article" date="2013" name="BMC Genomics">
        <title>The miniature genome of a carnivorous plant Genlisea aurea contains a low number of genes and short non-coding sequences.</title>
        <authorList>
            <person name="Leushkin E.V."/>
            <person name="Sutormin R.A."/>
            <person name="Nabieva E.R."/>
            <person name="Penin A.A."/>
            <person name="Kondrashov A.S."/>
            <person name="Logacheva M.D."/>
        </authorList>
    </citation>
    <scope>NUCLEOTIDE SEQUENCE [LARGE SCALE GENOMIC DNA]</scope>
</reference>
<proteinExistence type="predicted"/>
<dbReference type="InterPro" id="IPR019734">
    <property type="entry name" value="TPR_rpt"/>
</dbReference>
<dbReference type="Gene3D" id="1.25.40.10">
    <property type="entry name" value="Tetratricopeptide repeat domain"/>
    <property type="match status" value="1"/>
</dbReference>
<feature type="non-terminal residue" evidence="2">
    <location>
        <position position="1"/>
    </location>
</feature>
<dbReference type="AlphaFoldDB" id="S8E421"/>
<evidence type="ECO:0000313" key="2">
    <source>
        <dbReference type="EMBL" id="EPS67032.1"/>
    </source>
</evidence>
<dbReference type="SMART" id="SM00028">
    <property type="entry name" value="TPR"/>
    <property type="match status" value="2"/>
</dbReference>